<dbReference type="EMBL" id="WRXN01000004">
    <property type="protein sequence ID" value="MVT08809.1"/>
    <property type="molecule type" value="Genomic_DNA"/>
</dbReference>
<dbReference type="InterPro" id="IPR032183">
    <property type="entry name" value="PKD-like"/>
</dbReference>
<dbReference type="RefSeq" id="WP_157306233.1">
    <property type="nucleotide sequence ID" value="NZ_WRXN01000004.1"/>
</dbReference>
<name>A0A7K1U376_9BACT</name>
<reference evidence="1 2" key="1">
    <citation type="submission" date="2019-12" db="EMBL/GenBank/DDBJ databases">
        <title>Chitinophaga sp. strain ysch24 (GDMCC 1.1355), whole genome shotgun sequence.</title>
        <authorList>
            <person name="Zhang X."/>
        </authorList>
    </citation>
    <scope>NUCLEOTIDE SEQUENCE [LARGE SCALE GENOMIC DNA]</scope>
    <source>
        <strain evidence="2">ysch24</strain>
    </source>
</reference>
<dbReference type="AlphaFoldDB" id="A0A7K1U376"/>
<organism evidence="1 2">
    <name type="scientific">Chitinophaga tropicalis</name>
    <dbReference type="NCBI Taxonomy" id="2683588"/>
    <lineage>
        <taxon>Bacteria</taxon>
        <taxon>Pseudomonadati</taxon>
        <taxon>Bacteroidota</taxon>
        <taxon>Chitinophagia</taxon>
        <taxon>Chitinophagales</taxon>
        <taxon>Chitinophagaceae</taxon>
        <taxon>Chitinophaga</taxon>
    </lineage>
</organism>
<accession>A0A7K1U376</accession>
<proteinExistence type="predicted"/>
<protein>
    <recommendedName>
        <fullName evidence="3">PKD family protein</fullName>
    </recommendedName>
</protein>
<gene>
    <name evidence="1" type="ORF">GO493_11095</name>
</gene>
<evidence type="ECO:0008006" key="3">
    <source>
        <dbReference type="Google" id="ProtNLM"/>
    </source>
</evidence>
<comment type="caution">
    <text evidence="1">The sequence shown here is derived from an EMBL/GenBank/DDBJ whole genome shotgun (WGS) entry which is preliminary data.</text>
</comment>
<dbReference type="Pfam" id="PF16407">
    <property type="entry name" value="PKD_2"/>
    <property type="match status" value="1"/>
</dbReference>
<dbReference type="Proteomes" id="UP000461730">
    <property type="component" value="Unassembled WGS sequence"/>
</dbReference>
<sequence>MTTILSRYKYLLLAGLFFLTLQACYKDKGNYDYAPLPPVVVIDTNSYLTSYTKVYTVDSLIIDPVISYSGNIEDLSYEWQMWDNSVGRFVHFQQGKRLAYKVGADQYVKATGIYNLRLGVSNRSLKSDTADPDAAMTYSRIVTMTVVTANYIGLMVLHGDGTQCDVGLIEDNFFMPKATQTVTTKVTPGFYSSFNNGEKIPGVGKQVEKVGVVSTFGSSIFGTSNVYIFTDKVNIRTAYLRMEKLGDYSALFALPSLASGKPGYYTQFGTNQSKAMVDDGRVFYGNFVGPLSNTDFTYYAAPYVALVGSAGFTGGPSRGVVAFDTISKAFLYSTYGSGTTNINKFPDNTVSGVDLQPNNMKAKLVYMDIRGRTYNTLAVLKDATTGNDYLAEFNFWATDASQVSVGKYPMENLPGYGSIKFYAFGRELNMVYYATGNTLYQYLYQGGNTASAIYTVPSGEEITGVKVIKYEYAATSTTYQYSNKQMVIATVDQQGKGKVYAFSVNTVTGATTLKKVFDGFGQIYDMSVKDQ</sequence>
<dbReference type="PROSITE" id="PS51257">
    <property type="entry name" value="PROKAR_LIPOPROTEIN"/>
    <property type="match status" value="1"/>
</dbReference>
<keyword evidence="2" id="KW-1185">Reference proteome</keyword>
<evidence type="ECO:0000313" key="1">
    <source>
        <dbReference type="EMBL" id="MVT08809.1"/>
    </source>
</evidence>
<evidence type="ECO:0000313" key="2">
    <source>
        <dbReference type="Proteomes" id="UP000461730"/>
    </source>
</evidence>